<dbReference type="InterPro" id="IPR045584">
    <property type="entry name" value="Pilin-like"/>
</dbReference>
<dbReference type="PRINTS" id="PR00813">
    <property type="entry name" value="BCTERIALGSPG"/>
</dbReference>
<dbReference type="RefSeq" id="WP_087287945.1">
    <property type="nucleotide sequence ID" value="NZ_NFJD01000002.1"/>
</dbReference>
<dbReference type="PANTHER" id="PTHR30093:SF34">
    <property type="entry name" value="PREPILIN PEPTIDASE-DEPENDENT PROTEIN D"/>
    <property type="match status" value="1"/>
</dbReference>
<evidence type="ECO:0000313" key="4">
    <source>
        <dbReference type="EMBL" id="OUO56901.1"/>
    </source>
</evidence>
<comment type="similarity">
    <text evidence="1">Belongs to the N-Me-Phe pilin family.</text>
</comment>
<gene>
    <name evidence="4" type="ORF">B5F75_03395</name>
</gene>
<evidence type="ECO:0000256" key="2">
    <source>
        <dbReference type="ARBA" id="ARBA00022481"/>
    </source>
</evidence>
<dbReference type="InterPro" id="IPR000983">
    <property type="entry name" value="Bac_GSPG_pilin"/>
</dbReference>
<dbReference type="SUPFAM" id="SSF54523">
    <property type="entry name" value="Pili subunits"/>
    <property type="match status" value="1"/>
</dbReference>
<organism evidence="4 5">
    <name type="scientific">Candidatus Avelusimicrobium gallicola</name>
    <dbReference type="NCBI Taxonomy" id="2562704"/>
    <lineage>
        <taxon>Bacteria</taxon>
        <taxon>Pseudomonadati</taxon>
        <taxon>Elusimicrobiota</taxon>
        <taxon>Elusimicrobia</taxon>
        <taxon>Elusimicrobiales</taxon>
        <taxon>Elusimicrobiaceae</taxon>
        <taxon>Candidatus Avelusimicrobium</taxon>
    </lineage>
</organism>
<dbReference type="PROSITE" id="PS00409">
    <property type="entry name" value="PROKAR_NTER_METHYL"/>
    <property type="match status" value="1"/>
</dbReference>
<keyword evidence="3" id="KW-0472">Membrane</keyword>
<dbReference type="GO" id="GO:0015627">
    <property type="term" value="C:type II protein secretion system complex"/>
    <property type="evidence" value="ECO:0007669"/>
    <property type="project" value="InterPro"/>
</dbReference>
<name>A0A1Y4DNC6_9BACT</name>
<dbReference type="NCBIfam" id="TIGR02532">
    <property type="entry name" value="IV_pilin_GFxxxE"/>
    <property type="match status" value="1"/>
</dbReference>
<dbReference type="AlphaFoldDB" id="A0A1Y4DNC6"/>
<dbReference type="EMBL" id="NFJD01000002">
    <property type="protein sequence ID" value="OUO56901.1"/>
    <property type="molecule type" value="Genomic_DNA"/>
</dbReference>
<reference evidence="5" key="1">
    <citation type="submission" date="2017-04" db="EMBL/GenBank/DDBJ databases">
        <title>Function of individual gut microbiota members based on whole genome sequencing of pure cultures obtained from chicken caecum.</title>
        <authorList>
            <person name="Medvecky M."/>
            <person name="Cejkova D."/>
            <person name="Polansky O."/>
            <person name="Karasova D."/>
            <person name="Kubasova T."/>
            <person name="Cizek A."/>
            <person name="Rychlik I."/>
        </authorList>
    </citation>
    <scope>NUCLEOTIDE SEQUENCE [LARGE SCALE GENOMIC DNA]</scope>
    <source>
        <strain evidence="5">An273</strain>
    </source>
</reference>
<dbReference type="Pfam" id="PF07963">
    <property type="entry name" value="N_methyl"/>
    <property type="match status" value="1"/>
</dbReference>
<dbReference type="GO" id="GO:0015628">
    <property type="term" value="P:protein secretion by the type II secretion system"/>
    <property type="evidence" value="ECO:0007669"/>
    <property type="project" value="InterPro"/>
</dbReference>
<dbReference type="Proteomes" id="UP000196368">
    <property type="component" value="Unassembled WGS sequence"/>
</dbReference>
<evidence type="ECO:0000313" key="5">
    <source>
        <dbReference type="Proteomes" id="UP000196368"/>
    </source>
</evidence>
<keyword evidence="3" id="KW-1133">Transmembrane helix</keyword>
<dbReference type="PANTHER" id="PTHR30093">
    <property type="entry name" value="GENERAL SECRETION PATHWAY PROTEIN G"/>
    <property type="match status" value="1"/>
</dbReference>
<accession>A0A1Y4DNC6</accession>
<dbReference type="Gene3D" id="3.30.700.10">
    <property type="entry name" value="Glycoprotein, Type 4 Pilin"/>
    <property type="match status" value="1"/>
</dbReference>
<feature type="transmembrane region" description="Helical" evidence="3">
    <location>
        <begin position="20"/>
        <end position="40"/>
    </location>
</feature>
<keyword evidence="2" id="KW-0488">Methylation</keyword>
<keyword evidence="5" id="KW-1185">Reference proteome</keyword>
<keyword evidence="3" id="KW-0812">Transmembrane</keyword>
<dbReference type="InterPro" id="IPR012902">
    <property type="entry name" value="N_methyl_site"/>
</dbReference>
<sequence length="174" mass="19048">MNKIYQKSSPGAKNAGFTLIELLVVVLIIGILAAVALPQYEKAVFKARMSEAFVNLKNLARAIQVCELTNGGPPAGQWSTYPCYDTSALDIELGTPDSYFFNTEQFTYIIDRGSLTDPDVLAVGYHKLSDVCICIDEEGNFFADQEPAGCGNGNYPKFNVPKTLNIEDRVCNCC</sequence>
<evidence type="ECO:0000256" key="3">
    <source>
        <dbReference type="SAM" id="Phobius"/>
    </source>
</evidence>
<evidence type="ECO:0000256" key="1">
    <source>
        <dbReference type="ARBA" id="ARBA00005233"/>
    </source>
</evidence>
<protein>
    <submittedName>
        <fullName evidence="4">Uncharacterized protein</fullName>
    </submittedName>
</protein>
<proteinExistence type="inferred from homology"/>
<comment type="caution">
    <text evidence="4">The sequence shown here is derived from an EMBL/GenBank/DDBJ whole genome shotgun (WGS) entry which is preliminary data.</text>
</comment>